<dbReference type="Pfam" id="PF00012">
    <property type="entry name" value="HSP70"/>
    <property type="match status" value="1"/>
</dbReference>
<organism evidence="3 4">
    <name type="scientific">Tritrichomonas musculus</name>
    <dbReference type="NCBI Taxonomy" id="1915356"/>
    <lineage>
        <taxon>Eukaryota</taxon>
        <taxon>Metamonada</taxon>
        <taxon>Parabasalia</taxon>
        <taxon>Tritrichomonadida</taxon>
        <taxon>Tritrichomonadidae</taxon>
        <taxon>Tritrichomonas</taxon>
    </lineage>
</organism>
<reference evidence="3 4" key="1">
    <citation type="submission" date="2024-04" db="EMBL/GenBank/DDBJ databases">
        <title>Tritrichomonas musculus Genome.</title>
        <authorList>
            <person name="Alves-Ferreira E."/>
            <person name="Grigg M."/>
            <person name="Lorenzi H."/>
            <person name="Galac M."/>
        </authorList>
    </citation>
    <scope>NUCLEOTIDE SEQUENCE [LARGE SCALE GENOMIC DNA]</scope>
    <source>
        <strain evidence="3 4">EAF2021</strain>
    </source>
</reference>
<dbReference type="SUPFAM" id="SSF53067">
    <property type="entry name" value="Actin-like ATPase domain"/>
    <property type="match status" value="1"/>
</dbReference>
<dbReference type="InterPro" id="IPR043129">
    <property type="entry name" value="ATPase_NBD"/>
</dbReference>
<sequence>MTAIGIDLGTTYSCVGVYHHLDNRIDIIKSNSGKEKTPSYVSFTDDGIFESKTRILF</sequence>
<comment type="caution">
    <text evidence="3">The sequence shown here is derived from an EMBL/GenBank/DDBJ whole genome shotgun (WGS) entry which is preliminary data.</text>
</comment>
<keyword evidence="1" id="KW-0547">Nucleotide-binding</keyword>
<evidence type="ECO:0000313" key="3">
    <source>
        <dbReference type="EMBL" id="KAK8870896.1"/>
    </source>
</evidence>
<keyword evidence="4" id="KW-1185">Reference proteome</keyword>
<dbReference type="PROSITE" id="PS00297">
    <property type="entry name" value="HSP70_1"/>
    <property type="match status" value="1"/>
</dbReference>
<dbReference type="Gene3D" id="3.30.420.40">
    <property type="match status" value="1"/>
</dbReference>
<dbReference type="EMBL" id="JAPFFF010000014">
    <property type="protein sequence ID" value="KAK8870896.1"/>
    <property type="molecule type" value="Genomic_DNA"/>
</dbReference>
<dbReference type="Proteomes" id="UP001470230">
    <property type="component" value="Unassembled WGS sequence"/>
</dbReference>
<gene>
    <name evidence="3" type="ORF">M9Y10_008808</name>
</gene>
<keyword evidence="2" id="KW-0067">ATP-binding</keyword>
<dbReference type="PRINTS" id="PR00301">
    <property type="entry name" value="HEATSHOCK70"/>
</dbReference>
<accession>A0ABR2J027</accession>
<evidence type="ECO:0000313" key="4">
    <source>
        <dbReference type="Proteomes" id="UP001470230"/>
    </source>
</evidence>
<evidence type="ECO:0000256" key="2">
    <source>
        <dbReference type="ARBA" id="ARBA00022840"/>
    </source>
</evidence>
<dbReference type="InterPro" id="IPR013126">
    <property type="entry name" value="Hsp_70_fam"/>
</dbReference>
<proteinExistence type="predicted"/>
<protein>
    <submittedName>
        <fullName evidence="3">Major heat shock 70 kDa protein Ba</fullName>
    </submittedName>
</protein>
<keyword evidence="3" id="KW-0346">Stress response</keyword>
<dbReference type="InterPro" id="IPR018181">
    <property type="entry name" value="Heat_shock_70_CS"/>
</dbReference>
<name>A0ABR2J027_9EUKA</name>
<evidence type="ECO:0000256" key="1">
    <source>
        <dbReference type="ARBA" id="ARBA00022741"/>
    </source>
</evidence>